<dbReference type="InterPro" id="IPR016035">
    <property type="entry name" value="Acyl_Trfase/lysoPLipase"/>
</dbReference>
<dbReference type="InterPro" id="IPR014031">
    <property type="entry name" value="Ketoacyl_synth_C"/>
</dbReference>
<comment type="subunit">
    <text evidence="12">Homodimer. Erythronolide synthase is composed of EryAI, EryAII and EryAIII multimodular (2 modules) polypeptides each coding for a functional synthase subunit which participates in 2 of the six FAS-like elongation steps required for formation of the polyketide. Module 1, 2, 3, 4, 5, and 6 participating in biosynthesis steps 1, 2, 3, 4, 5, and 6, respectively.</text>
</comment>
<dbReference type="GO" id="GO:0047879">
    <property type="term" value="F:erythronolide synthase activity"/>
    <property type="evidence" value="ECO:0007669"/>
    <property type="project" value="UniProtKB-EC"/>
</dbReference>
<keyword evidence="4 18" id="KW-0808">Transferase</keyword>
<evidence type="ECO:0000256" key="14">
    <source>
        <dbReference type="SAM" id="Coils"/>
    </source>
</evidence>
<dbReference type="Gene3D" id="3.40.47.10">
    <property type="match status" value="1"/>
</dbReference>
<dbReference type="Pfam" id="PF08659">
    <property type="entry name" value="KR"/>
    <property type="match status" value="1"/>
</dbReference>
<evidence type="ECO:0000256" key="3">
    <source>
        <dbReference type="ARBA" id="ARBA00022553"/>
    </source>
</evidence>
<dbReference type="InterPro" id="IPR050091">
    <property type="entry name" value="PKS_NRPS_Biosynth_Enz"/>
</dbReference>
<feature type="region of interest" description="Disordered" evidence="15">
    <location>
        <begin position="1442"/>
        <end position="1463"/>
    </location>
</feature>
<dbReference type="SUPFAM" id="SSF101173">
    <property type="entry name" value="Docking domain B of the erythromycin polyketide synthase (DEBS)"/>
    <property type="match status" value="1"/>
</dbReference>
<evidence type="ECO:0000256" key="13">
    <source>
        <dbReference type="ARBA" id="ARBA00066981"/>
    </source>
</evidence>
<evidence type="ECO:0000256" key="8">
    <source>
        <dbReference type="ARBA" id="ARBA00023315"/>
    </source>
</evidence>
<dbReference type="CDD" id="cd00833">
    <property type="entry name" value="PKS"/>
    <property type="match status" value="1"/>
</dbReference>
<dbReference type="Gene3D" id="3.40.50.720">
    <property type="entry name" value="NAD(P)-binding Rossmann-like Domain"/>
    <property type="match status" value="1"/>
</dbReference>
<dbReference type="InterPro" id="IPR016036">
    <property type="entry name" value="Malonyl_transacylase_ACP-bd"/>
</dbReference>
<dbReference type="SUPFAM" id="SSF53901">
    <property type="entry name" value="Thiolase-like"/>
    <property type="match status" value="1"/>
</dbReference>
<dbReference type="Pfam" id="PF00698">
    <property type="entry name" value="Acyl_transf_1"/>
    <property type="match status" value="1"/>
</dbReference>
<feature type="domain" description="Carrier" evidence="16">
    <location>
        <begin position="1475"/>
        <end position="1550"/>
    </location>
</feature>
<dbReference type="EC" id="2.3.1.94" evidence="13"/>
<keyword evidence="8" id="KW-0012">Acyltransferase</keyword>
<dbReference type="InterPro" id="IPR016039">
    <property type="entry name" value="Thiolase-like"/>
</dbReference>
<dbReference type="Pfam" id="PF18369">
    <property type="entry name" value="PKS_DE"/>
    <property type="match status" value="1"/>
</dbReference>
<organism evidence="18 19">
    <name type="scientific">Amycolatopsis saalfeldensis</name>
    <dbReference type="NCBI Taxonomy" id="394193"/>
    <lineage>
        <taxon>Bacteria</taxon>
        <taxon>Bacillati</taxon>
        <taxon>Actinomycetota</taxon>
        <taxon>Actinomycetes</taxon>
        <taxon>Pseudonocardiales</taxon>
        <taxon>Pseudonocardiaceae</taxon>
        <taxon>Amycolatopsis</taxon>
    </lineage>
</organism>
<dbReference type="SUPFAM" id="SSF52151">
    <property type="entry name" value="FabD/lysophospholipase-like"/>
    <property type="match status" value="1"/>
</dbReference>
<dbReference type="EMBL" id="FOEF01000001">
    <property type="protein sequence ID" value="SEO46466.1"/>
    <property type="molecule type" value="Genomic_DNA"/>
</dbReference>
<accession>A0A1H8PXD4</accession>
<dbReference type="SMART" id="SM00825">
    <property type="entry name" value="PKS_KS"/>
    <property type="match status" value="1"/>
</dbReference>
<name>A0A1H8PXD4_9PSEU</name>
<keyword evidence="14" id="KW-0175">Coiled coil</keyword>
<dbReference type="PROSITE" id="PS00012">
    <property type="entry name" value="PHOSPHOPANTETHEINE"/>
    <property type="match status" value="1"/>
</dbReference>
<dbReference type="GO" id="GO:0033068">
    <property type="term" value="P:macrolide biosynthetic process"/>
    <property type="evidence" value="ECO:0007669"/>
    <property type="project" value="UniProtKB-ARBA"/>
</dbReference>
<dbReference type="Proteomes" id="UP000198582">
    <property type="component" value="Unassembled WGS sequence"/>
</dbReference>
<evidence type="ECO:0000259" key="17">
    <source>
        <dbReference type="PROSITE" id="PS52004"/>
    </source>
</evidence>
<dbReference type="FunFam" id="1.10.1200.10:FF:000007">
    <property type="entry name" value="Probable polyketide synthase pks17"/>
    <property type="match status" value="1"/>
</dbReference>
<dbReference type="PROSITE" id="PS52004">
    <property type="entry name" value="KS3_2"/>
    <property type="match status" value="1"/>
</dbReference>
<dbReference type="InterPro" id="IPR014030">
    <property type="entry name" value="Ketoacyl_synth_N"/>
</dbReference>
<dbReference type="InterPro" id="IPR020806">
    <property type="entry name" value="PKS_PP-bd"/>
</dbReference>
<dbReference type="InterPro" id="IPR001227">
    <property type="entry name" value="Ac_transferase_dom_sf"/>
</dbReference>
<evidence type="ECO:0000256" key="7">
    <source>
        <dbReference type="ARBA" id="ARBA00023268"/>
    </source>
</evidence>
<dbReference type="SMART" id="SM00823">
    <property type="entry name" value="PKS_PP"/>
    <property type="match status" value="1"/>
</dbReference>
<dbReference type="InterPro" id="IPR036291">
    <property type="entry name" value="NAD(P)-bd_dom_sf"/>
</dbReference>
<dbReference type="InterPro" id="IPR041618">
    <property type="entry name" value="PKS_DE"/>
</dbReference>
<dbReference type="GO" id="GO:0004312">
    <property type="term" value="F:fatty acid synthase activity"/>
    <property type="evidence" value="ECO:0007669"/>
    <property type="project" value="TreeGrafter"/>
</dbReference>
<dbReference type="SMART" id="SM01294">
    <property type="entry name" value="PKS_PP_betabranch"/>
    <property type="match status" value="1"/>
</dbReference>
<dbReference type="Pfam" id="PF08990">
    <property type="entry name" value="Docking"/>
    <property type="match status" value="1"/>
</dbReference>
<dbReference type="PROSITE" id="PS50075">
    <property type="entry name" value="CARRIER"/>
    <property type="match status" value="1"/>
</dbReference>
<dbReference type="InterPro" id="IPR036736">
    <property type="entry name" value="ACP-like_sf"/>
</dbReference>
<comment type="cofactor">
    <cofactor evidence="1">
        <name>pantetheine 4'-phosphate</name>
        <dbReference type="ChEBI" id="CHEBI:47942"/>
    </cofactor>
</comment>
<dbReference type="GO" id="GO:0006633">
    <property type="term" value="P:fatty acid biosynthetic process"/>
    <property type="evidence" value="ECO:0007669"/>
    <property type="project" value="InterPro"/>
</dbReference>
<keyword evidence="6" id="KW-0045">Antibiotic biosynthesis</keyword>
<comment type="catalytic activity">
    <reaction evidence="9">
        <text>6 (S)-methylmalonyl-CoA + propanoyl-CoA + 6 NADPH + 12 H(+) = 6-deoxyerythronolide B + 6 CO2 + 6 NADP(+) + 7 CoA + H2O</text>
        <dbReference type="Rhea" id="RHEA:23068"/>
        <dbReference type="ChEBI" id="CHEBI:15377"/>
        <dbReference type="ChEBI" id="CHEBI:15378"/>
        <dbReference type="ChEBI" id="CHEBI:16089"/>
        <dbReference type="ChEBI" id="CHEBI:16526"/>
        <dbReference type="ChEBI" id="CHEBI:57287"/>
        <dbReference type="ChEBI" id="CHEBI:57327"/>
        <dbReference type="ChEBI" id="CHEBI:57392"/>
        <dbReference type="ChEBI" id="CHEBI:57783"/>
        <dbReference type="ChEBI" id="CHEBI:58349"/>
        <dbReference type="EC" id="2.3.1.94"/>
    </reaction>
</comment>
<evidence type="ECO:0000256" key="12">
    <source>
        <dbReference type="ARBA" id="ARBA00063272"/>
    </source>
</evidence>
<feature type="coiled-coil region" evidence="14">
    <location>
        <begin position="9"/>
        <end position="36"/>
    </location>
</feature>
<comment type="pathway">
    <text evidence="11">Antibiotic biosynthesis; erythromycin biosynthesis.</text>
</comment>
<dbReference type="Pfam" id="PF00550">
    <property type="entry name" value="PP-binding"/>
    <property type="match status" value="1"/>
</dbReference>
<keyword evidence="7" id="KW-0511">Multifunctional enzyme</keyword>
<dbReference type="SMART" id="SM00822">
    <property type="entry name" value="PKS_KR"/>
    <property type="match status" value="1"/>
</dbReference>
<dbReference type="InterPro" id="IPR057326">
    <property type="entry name" value="KR_dom"/>
</dbReference>
<evidence type="ECO:0000256" key="9">
    <source>
        <dbReference type="ARBA" id="ARBA00052442"/>
    </source>
</evidence>
<dbReference type="SMART" id="SM00827">
    <property type="entry name" value="PKS_AT"/>
    <property type="match status" value="1"/>
</dbReference>
<dbReference type="PANTHER" id="PTHR43775">
    <property type="entry name" value="FATTY ACID SYNTHASE"/>
    <property type="match status" value="1"/>
</dbReference>
<dbReference type="SUPFAM" id="SSF51735">
    <property type="entry name" value="NAD(P)-binding Rossmann-fold domains"/>
    <property type="match status" value="2"/>
</dbReference>
<reference evidence="18 19" key="1">
    <citation type="submission" date="2016-10" db="EMBL/GenBank/DDBJ databases">
        <authorList>
            <person name="de Groot N.N."/>
        </authorList>
    </citation>
    <scope>NUCLEOTIDE SEQUENCE [LARGE SCALE GENOMIC DNA]</scope>
    <source>
        <strain evidence="18 19">DSM 44993</strain>
    </source>
</reference>
<dbReference type="FunFam" id="3.40.366.10:FF:000002">
    <property type="entry name" value="Probable polyketide synthase 2"/>
    <property type="match status" value="1"/>
</dbReference>
<comment type="function">
    <text evidence="10">Involved in the biosynthesis of antibiotic erythromycin via the biosynthesis of its aglycone precursor, 6-deoxyerythronolide B (6-dEB).</text>
</comment>
<keyword evidence="19" id="KW-1185">Reference proteome</keyword>
<dbReference type="InterPro" id="IPR036299">
    <property type="entry name" value="Polyketide_synth_docking_sf"/>
</dbReference>
<dbReference type="PANTHER" id="PTHR43775:SF51">
    <property type="entry name" value="INACTIVE PHENOLPHTHIOCEROL SYNTHESIS POLYKETIDE SYNTHASE TYPE I PKS1-RELATED"/>
    <property type="match status" value="1"/>
</dbReference>
<dbReference type="InterPro" id="IPR020841">
    <property type="entry name" value="PKS_Beta-ketoAc_synthase_dom"/>
</dbReference>
<dbReference type="Pfam" id="PF00109">
    <property type="entry name" value="ketoacyl-synt"/>
    <property type="match status" value="1"/>
</dbReference>
<dbReference type="InterPro" id="IPR006162">
    <property type="entry name" value="Ppantetheine_attach_site"/>
</dbReference>
<dbReference type="InterPro" id="IPR013968">
    <property type="entry name" value="PKS_KR"/>
</dbReference>
<evidence type="ECO:0000256" key="5">
    <source>
        <dbReference type="ARBA" id="ARBA00022737"/>
    </source>
</evidence>
<dbReference type="SUPFAM" id="SSF47336">
    <property type="entry name" value="ACP-like"/>
    <property type="match status" value="1"/>
</dbReference>
<dbReference type="PROSITE" id="PS00606">
    <property type="entry name" value="KS3_1"/>
    <property type="match status" value="1"/>
</dbReference>
<evidence type="ECO:0000256" key="11">
    <source>
        <dbReference type="ARBA" id="ARBA00060622"/>
    </source>
</evidence>
<dbReference type="InterPro" id="IPR014043">
    <property type="entry name" value="Acyl_transferase_dom"/>
</dbReference>
<dbReference type="GO" id="GO:0004315">
    <property type="term" value="F:3-oxoacyl-[acyl-carrier-protein] synthase activity"/>
    <property type="evidence" value="ECO:0007669"/>
    <property type="project" value="InterPro"/>
</dbReference>
<dbReference type="FunFam" id="3.40.47.10:FF:000019">
    <property type="entry name" value="Polyketide synthase type I"/>
    <property type="match status" value="1"/>
</dbReference>
<dbReference type="Gene3D" id="1.10.1200.10">
    <property type="entry name" value="ACP-like"/>
    <property type="match status" value="1"/>
</dbReference>
<dbReference type="GO" id="GO:0031177">
    <property type="term" value="F:phosphopantetheine binding"/>
    <property type="evidence" value="ECO:0007669"/>
    <property type="project" value="InterPro"/>
</dbReference>
<evidence type="ECO:0000256" key="6">
    <source>
        <dbReference type="ARBA" id="ARBA00023194"/>
    </source>
</evidence>
<dbReference type="InterPro" id="IPR015083">
    <property type="entry name" value="NorB/c/GfsB-D-like_docking"/>
</dbReference>
<keyword evidence="2" id="KW-0596">Phosphopantetheine</keyword>
<dbReference type="Gene3D" id="3.30.70.3290">
    <property type="match status" value="1"/>
</dbReference>
<evidence type="ECO:0000259" key="16">
    <source>
        <dbReference type="PROSITE" id="PS50075"/>
    </source>
</evidence>
<evidence type="ECO:0000313" key="19">
    <source>
        <dbReference type="Proteomes" id="UP000198582"/>
    </source>
</evidence>
<dbReference type="STRING" id="394193.SAMN04489732_101110"/>
<protein>
    <recommendedName>
        <fullName evidence="13">6-deoxyerythronolide-B synthase</fullName>
        <ecNumber evidence="13">2.3.1.94</ecNumber>
    </recommendedName>
</protein>
<evidence type="ECO:0000256" key="2">
    <source>
        <dbReference type="ARBA" id="ARBA00022450"/>
    </source>
</evidence>
<feature type="domain" description="Ketosynthase family 3 (KS3)" evidence="17">
    <location>
        <begin position="38"/>
        <end position="449"/>
    </location>
</feature>
<dbReference type="CDD" id="cd08952">
    <property type="entry name" value="KR_1_SDR_x"/>
    <property type="match status" value="1"/>
</dbReference>
<dbReference type="Gene3D" id="6.10.140.1830">
    <property type="match status" value="1"/>
</dbReference>
<dbReference type="InterPro" id="IPR018201">
    <property type="entry name" value="Ketoacyl_synth_AS"/>
</dbReference>
<gene>
    <name evidence="18" type="ORF">SAMN04489732_101110</name>
</gene>
<dbReference type="Gene3D" id="3.40.366.10">
    <property type="entry name" value="Malonyl-Coenzyme A Acyl Carrier Protein, domain 2"/>
    <property type="match status" value="1"/>
</dbReference>
<evidence type="ECO:0000256" key="1">
    <source>
        <dbReference type="ARBA" id="ARBA00001957"/>
    </source>
</evidence>
<keyword evidence="5" id="KW-0677">Repeat</keyword>
<dbReference type="Pfam" id="PF22621">
    <property type="entry name" value="CurL-like_PKS_C"/>
    <property type="match status" value="1"/>
</dbReference>
<evidence type="ECO:0000256" key="4">
    <source>
        <dbReference type="ARBA" id="ARBA00022679"/>
    </source>
</evidence>
<dbReference type="Pfam" id="PF02801">
    <property type="entry name" value="Ketoacyl-synt_C"/>
    <property type="match status" value="1"/>
</dbReference>
<sequence length="1625" mass="168804">MNGQTMGNEDRLRDYLKRATADLKQARRRVHELEAKDTEPIAIIGMSCRYPGGVRTPDELWDLVDEGRDVIGEFPADRGWDIEGVYDPTPERPGKTYTRHGGFLYDAPDFDAEFFGISPRDARRADPQQRILLEASWEAFERAGLDPPALKGSPTGVYAGVMYHDYSGGSPDGSLVSGQVSYTLGLEGPSVSVDTACSSSLVALHLAAQALRRGDCTLALASGVAVMGTPEMFVDFCSRRGLAADGRSRSFSDDADGTSWAEGVGVLVLERLSDARRNGHRILALLRGSAVNQDGASNGFSAPNGPSQVRVIEAALADAGLTVSDVDAVEAHGTGTALGDPIEAQSVMETYGQRTAGEPLLLGSIKSNMGHPQAAAGVAGVIKMVQAIRHGRLPRTLHVGTPSKHVDWTAGAVELLTEPREWPETGRPRRGAVSSFGVSGTNSHVILEQAPEAAEIEPSPAAVYPLVLSAKTPAALAEAAGRLAAGVDGDLTDVAYTLAAGRASFDHRAVVLAEDSAQAAEALRALAAGGSRPDVVTGTADVRGKTVFVFPGQGSQWTGMAIELLGQSPAFAERLAECDAALRKFVDWSVLAVLRGEPGTPPADRVDVVQPMLWAVMVSLAALWRAHGVEPDMVIGHSQGEIAAASVAGALSLEDGARVVALRSKAIGEVLGGRGGGMLAAGLSATDLRARLDAWDGRISLAADNGATSAVLSGDGDALDQLRDELVAEGFRAKRVPVDYASHSAHVEHLSDRLLADLGPIEPRLGSVAMTSTVNEEPVGESTLDAEYWFTNLRTTVSFAPVVAKLAAAGYTRFIEVSPHPVLAMSIQETLDETGHAGAVSGTLRRDEGGLVRFATSMAEYAVRGGAAGWTSLAPGGRLADLPTYPFQHKRFWHEDESAAEPPTAAPVADQEFWQDVTGGDVDALAARLGVEAAPLAEVVPALAAWHGRRTELSTVDSWRYRVSWAPLPGVAGGLKGAWLVVLPAGVPEAAELADALTEQGDIVRVIAPAERATLTEVITGATALRPFDGVLSLLALDTREHPEGPALTTPVAATITLLQALQDAAVDAPAWVVTRGAVAVDAFSDADPAAAAVWGLGTVAGLDRPGTWGGLADVTGAADAPRLAAVVSGVDSEDQVAIRPSGVFGKRMVRAPLAGAGARRDGAAQAGAGARLDGAAQAGAGARRDGTALAGAGGAAEPWQPRGTVLVTGGTGAVGAHVARWLAGRGAEHLVLTSRRGLDAPGARELLEELSGTRVTVAACDVSDRTALEALLAEHPPSAVVHAAGVLTAEPLLADVTPAEFAAATRAKVTGAALLDELLGETELDAFVLMSSGAAVWGTSGQPAYAAGNAYLDGLARRRRATGKTATSIAWGSWGGGGMVDTEASDLLRRMGLAEMDPRLAVEVLGQALDHDESQLVVADIDWTAFAPVYQLARPRPLLRGLPEAADDTGESSPEPTGDLKGQLASLTPAEQQRTLLELVRGQVAVVAGYDAGSAVEPARAFKELGFDSVTAVDLRNRLGASTGLKLPATVAFDHVNSHALAEHLWTQLCEGVAEVPLEVELDRLESVAAGLDAAEIDRSRIVARLQAMVTTLHQTIAGGTAGAALEAATTDELFALIDNELGA</sequence>
<proteinExistence type="predicted"/>
<dbReference type="SUPFAM" id="SSF55048">
    <property type="entry name" value="Probable ACP-binding domain of malonyl-CoA ACP transacylase"/>
    <property type="match status" value="1"/>
</dbReference>
<keyword evidence="3" id="KW-0597">Phosphoprotein</keyword>
<evidence type="ECO:0000256" key="10">
    <source>
        <dbReference type="ARBA" id="ARBA00060158"/>
    </source>
</evidence>
<dbReference type="InterPro" id="IPR009081">
    <property type="entry name" value="PP-bd_ACP"/>
</dbReference>
<evidence type="ECO:0000313" key="18">
    <source>
        <dbReference type="EMBL" id="SEO46466.1"/>
    </source>
</evidence>
<dbReference type="NCBIfam" id="NF045894">
    <property type="entry name" value="PKS_plus_SDR"/>
    <property type="match status" value="1"/>
</dbReference>
<evidence type="ECO:0000256" key="15">
    <source>
        <dbReference type="SAM" id="MobiDB-lite"/>
    </source>
</evidence>